<evidence type="ECO:0000256" key="1">
    <source>
        <dbReference type="SAM" id="MobiDB-lite"/>
    </source>
</evidence>
<feature type="compositionally biased region" description="Basic and acidic residues" evidence="1">
    <location>
        <begin position="455"/>
        <end position="467"/>
    </location>
</feature>
<keyword evidence="3" id="KW-1185">Reference proteome</keyword>
<dbReference type="EMBL" id="JASNQZ010000007">
    <property type="protein sequence ID" value="KAL0954331.1"/>
    <property type="molecule type" value="Genomic_DNA"/>
</dbReference>
<evidence type="ECO:0000313" key="3">
    <source>
        <dbReference type="Proteomes" id="UP001556367"/>
    </source>
</evidence>
<sequence>MTEVELDKRIQRLPPNFGVQHFKKGISNLTQVTGPERKHIARILLACLPGSVPAKAVAAVRHLLDFIHLAQYKAHDEETLTYLQDALEGFHANKDIFITLKCREHFNIPKLHSLLHYADSIRLLRTTDNYNTETFERLHIDFAKKGWRASNKRNEFPQMIKWLTRQEKMQTFGSFMAAMYGKQTRANRPSKEARTVSLNKLLDATKPIRSIVISHRADNFEFYLKDFLNTLAPHGMRLPKRNVMDVPGISAFTSLNVWYHCRMTHEGIESDEVLQDDHIMAAPPREHPPYGRFNTVVVMKRVTAEATGLEGTRIGRLKVIFQLPSETTSRGITIPAPYFWPKYPLAFVQWYSEPRSTNPQSLFYTVRPSPDTRGNGGLEGEVVPLANLRQSCMLSPKFNSSEWEGFEKYTTNNILDQNLPYIVNNFSSLVVDRFTLMIAGSGVDTLTRHSVHQENNEGIRQNNHDEQQAPGLESGADEYRDEDEPQAEDREEDGDDEGQRGRKRTRSTSPSDDSSDELSDELQPESEDELLPPQGQPGQPGHQRRQRQRRRRRSTSCNRGSGVQWVATVVHHSQHSAASRVILSSLATAAEQIRPLDVGDWSFGIANYVLGVFHESTSISQDQSHNSLVQQIRDLDTLRVGHRFLNMLNLIRFSVKVEVSVPYKSFIFLFKADYP</sequence>
<proteinExistence type="predicted"/>
<dbReference type="Proteomes" id="UP001556367">
    <property type="component" value="Unassembled WGS sequence"/>
</dbReference>
<feature type="compositionally biased region" description="Basic residues" evidence="1">
    <location>
        <begin position="542"/>
        <end position="554"/>
    </location>
</feature>
<feature type="compositionally biased region" description="Low complexity" evidence="1">
    <location>
        <begin position="531"/>
        <end position="541"/>
    </location>
</feature>
<feature type="compositionally biased region" description="Acidic residues" evidence="1">
    <location>
        <begin position="475"/>
        <end position="496"/>
    </location>
</feature>
<evidence type="ECO:0000313" key="2">
    <source>
        <dbReference type="EMBL" id="KAL0954331.1"/>
    </source>
</evidence>
<comment type="caution">
    <text evidence="2">The sequence shown here is derived from an EMBL/GenBank/DDBJ whole genome shotgun (WGS) entry which is preliminary data.</text>
</comment>
<feature type="compositionally biased region" description="Acidic residues" evidence="1">
    <location>
        <begin position="513"/>
        <end position="530"/>
    </location>
</feature>
<gene>
    <name evidence="2" type="ORF">HGRIS_003329</name>
</gene>
<reference evidence="3" key="1">
    <citation type="submission" date="2024-06" db="EMBL/GenBank/DDBJ databases">
        <title>Multi-omics analyses provide insights into the biosynthesis of the anticancer antibiotic pleurotin in Hohenbuehelia grisea.</title>
        <authorList>
            <person name="Weaver J.A."/>
            <person name="Alberti F."/>
        </authorList>
    </citation>
    <scope>NUCLEOTIDE SEQUENCE [LARGE SCALE GENOMIC DNA]</scope>
    <source>
        <strain evidence="3">T-177</strain>
    </source>
</reference>
<name>A0ABR3JF39_9AGAR</name>
<protein>
    <submittedName>
        <fullName evidence="2">Uncharacterized protein</fullName>
    </submittedName>
</protein>
<feature type="region of interest" description="Disordered" evidence="1">
    <location>
        <begin position="455"/>
        <end position="559"/>
    </location>
</feature>
<accession>A0ABR3JF39</accession>
<organism evidence="2 3">
    <name type="scientific">Hohenbuehelia grisea</name>
    <dbReference type="NCBI Taxonomy" id="104357"/>
    <lineage>
        <taxon>Eukaryota</taxon>
        <taxon>Fungi</taxon>
        <taxon>Dikarya</taxon>
        <taxon>Basidiomycota</taxon>
        <taxon>Agaricomycotina</taxon>
        <taxon>Agaricomycetes</taxon>
        <taxon>Agaricomycetidae</taxon>
        <taxon>Agaricales</taxon>
        <taxon>Pleurotineae</taxon>
        <taxon>Pleurotaceae</taxon>
        <taxon>Hohenbuehelia</taxon>
    </lineage>
</organism>